<reference evidence="2 3" key="1">
    <citation type="submission" date="2015-04" db="EMBL/GenBank/DDBJ databases">
        <authorList>
            <person name="Syromyatnikov M.Y."/>
            <person name="Popov V.N."/>
        </authorList>
    </citation>
    <scope>NUCLEOTIDE SEQUENCE [LARGE SCALE GENOMIC DNA]</scope>
</reference>
<keyword evidence="3" id="KW-1185">Reference proteome</keyword>
<gene>
    <name evidence="2" type="ORF">CLUMA_CG000529</name>
</gene>
<sequence>MGEEISNLTLSCIVFNQISTLTRIEMGYLSSFNDATTPNTALIHEKTSHKNQTNTKNQLKEENKSEEEMKTKNK</sequence>
<dbReference type="EMBL" id="CVRI01000002">
    <property type="protein sequence ID" value="CRK86696.1"/>
    <property type="molecule type" value="Genomic_DNA"/>
</dbReference>
<feature type="compositionally biased region" description="Basic and acidic residues" evidence="1">
    <location>
        <begin position="58"/>
        <end position="74"/>
    </location>
</feature>
<evidence type="ECO:0000256" key="1">
    <source>
        <dbReference type="SAM" id="MobiDB-lite"/>
    </source>
</evidence>
<protein>
    <submittedName>
        <fullName evidence="2">CLUMA_CG000529, isoform A</fullName>
    </submittedName>
</protein>
<dbReference type="Proteomes" id="UP000183832">
    <property type="component" value="Unassembled WGS sequence"/>
</dbReference>
<proteinExistence type="predicted"/>
<dbReference type="AlphaFoldDB" id="A0A1J1HFD1"/>
<organism evidence="2 3">
    <name type="scientific">Clunio marinus</name>
    <dbReference type="NCBI Taxonomy" id="568069"/>
    <lineage>
        <taxon>Eukaryota</taxon>
        <taxon>Metazoa</taxon>
        <taxon>Ecdysozoa</taxon>
        <taxon>Arthropoda</taxon>
        <taxon>Hexapoda</taxon>
        <taxon>Insecta</taxon>
        <taxon>Pterygota</taxon>
        <taxon>Neoptera</taxon>
        <taxon>Endopterygota</taxon>
        <taxon>Diptera</taxon>
        <taxon>Nematocera</taxon>
        <taxon>Chironomoidea</taxon>
        <taxon>Chironomidae</taxon>
        <taxon>Clunio</taxon>
    </lineage>
</organism>
<accession>A0A1J1HFD1</accession>
<feature type="region of interest" description="Disordered" evidence="1">
    <location>
        <begin position="44"/>
        <end position="74"/>
    </location>
</feature>
<evidence type="ECO:0000313" key="3">
    <source>
        <dbReference type="Proteomes" id="UP000183832"/>
    </source>
</evidence>
<evidence type="ECO:0000313" key="2">
    <source>
        <dbReference type="EMBL" id="CRK86696.1"/>
    </source>
</evidence>
<name>A0A1J1HFD1_9DIPT</name>